<dbReference type="RefSeq" id="WP_126751625.1">
    <property type="nucleotide sequence ID" value="NZ_JBHUMT010000016.1"/>
</dbReference>
<evidence type="ECO:0000259" key="1">
    <source>
        <dbReference type="Pfam" id="PF13264"/>
    </source>
</evidence>
<comment type="caution">
    <text evidence="2">The sequence shown here is derived from an EMBL/GenBank/DDBJ whole genome shotgun (WGS) entry which is preliminary data.</text>
</comment>
<dbReference type="Pfam" id="PF13264">
    <property type="entry name" value="DUF4055"/>
    <property type="match status" value="1"/>
</dbReference>
<dbReference type="Proteomes" id="UP000288361">
    <property type="component" value="Unassembled WGS sequence"/>
</dbReference>
<accession>A0A432YXE8</accession>
<dbReference type="AlphaFoldDB" id="A0A432YXE8"/>
<sequence>MSVNKQHSQYKYNWATWKKCRDVIDGQRSVHEAGTTYLPALDGMDLNTEKGLESYRKMLARSAFFNGTGRSEDTYLGLLFRKQPRFELPTAIEYVKDDVDGQGTDLTSFAADFAKEIIDTGRAGVLVDFEGSTAGFTLAQARQSGLKPYLACYPTERITNWHFEGGKAKFIVLEESYNVIEDNEFDVKTKTQYRSLSIDENGNYLVRIWREDKEGQWIVYDARTPKRNGQPLKYIPFYICNADGSAPGIVSKPPLLDLVDMNLSHYLTNADLERAAFYSTMPTPYASGVNADTDFPNGFTIGPAKAHLLADKDAKLQYMEIEGKSIPELRNILANKKESMANLGARFLASEKKAAETAETEMIRRQGEHATLGDIGNRASAVLTRALKELAEWSGANASDVAFKLNTDFLPKTMSPQLLKELVAAHQAGAMPFDTLWKNLQKGEIADNETSSDDAKEMIESEVI</sequence>
<dbReference type="InterPro" id="IPR025129">
    <property type="entry name" value="DUF4055"/>
</dbReference>
<gene>
    <name evidence="2" type="ORF">CWI73_03850</name>
</gene>
<feature type="domain" description="DUF4055" evidence="1">
    <location>
        <begin position="254"/>
        <end position="393"/>
    </location>
</feature>
<reference evidence="2 3" key="1">
    <citation type="journal article" date="2011" name="Front. Microbiol.">
        <title>Genomic signatures of strain selection and enhancement in Bacillus atrophaeus var. globigii, a historical biowarfare simulant.</title>
        <authorList>
            <person name="Gibbons H.S."/>
            <person name="Broomall S.M."/>
            <person name="McNew L.A."/>
            <person name="Daligault H."/>
            <person name="Chapman C."/>
            <person name="Bruce D."/>
            <person name="Karavis M."/>
            <person name="Krepps M."/>
            <person name="McGregor P.A."/>
            <person name="Hong C."/>
            <person name="Park K.H."/>
            <person name="Akmal A."/>
            <person name="Feldman A."/>
            <person name="Lin J.S."/>
            <person name="Chang W.E."/>
            <person name="Higgs B.W."/>
            <person name="Demirev P."/>
            <person name="Lindquist J."/>
            <person name="Liem A."/>
            <person name="Fochler E."/>
            <person name="Read T.D."/>
            <person name="Tapia R."/>
            <person name="Johnson S."/>
            <person name="Bishop-Lilly K.A."/>
            <person name="Detter C."/>
            <person name="Han C."/>
            <person name="Sozhamannan S."/>
            <person name="Rosenzweig C.N."/>
            <person name="Skowronski E.W."/>
        </authorList>
    </citation>
    <scope>NUCLEOTIDE SEQUENCE [LARGE SCALE GENOMIC DNA]</scope>
    <source>
        <strain evidence="2 3">TPS4-2</strain>
    </source>
</reference>
<evidence type="ECO:0000313" key="3">
    <source>
        <dbReference type="Proteomes" id="UP000288361"/>
    </source>
</evidence>
<dbReference type="EMBL" id="PIQA01000001">
    <property type="protein sequence ID" value="RUO68000.1"/>
    <property type="molecule type" value="Genomic_DNA"/>
</dbReference>
<evidence type="ECO:0000313" key="2">
    <source>
        <dbReference type="EMBL" id="RUO68000.1"/>
    </source>
</evidence>
<organism evidence="2 3">
    <name type="scientific">Idiomarina piscisalsi</name>
    <dbReference type="NCBI Taxonomy" id="1096243"/>
    <lineage>
        <taxon>Bacteria</taxon>
        <taxon>Pseudomonadati</taxon>
        <taxon>Pseudomonadota</taxon>
        <taxon>Gammaproteobacteria</taxon>
        <taxon>Alteromonadales</taxon>
        <taxon>Idiomarinaceae</taxon>
        <taxon>Idiomarina</taxon>
    </lineage>
</organism>
<name>A0A432YXE8_9GAMM</name>
<protein>
    <recommendedName>
        <fullName evidence="1">DUF4055 domain-containing protein</fullName>
    </recommendedName>
</protein>
<proteinExistence type="predicted"/>